<sequence length="97" mass="11247">MDFESIRKKLRESERLLDKIEDNQSAIRAIQAGKMIEVRFPHPGAPFQGIGLKSKEINDRIKYDVLELLEKQGRDLHEQFERIITVIGEETQNGNKV</sequence>
<dbReference type="AlphaFoldDB" id="A0A2L1UH57"/>
<evidence type="ECO:0000313" key="2">
    <source>
        <dbReference type="Proteomes" id="UP000239833"/>
    </source>
</evidence>
<evidence type="ECO:0000313" key="1">
    <source>
        <dbReference type="EMBL" id="AVF27760.1"/>
    </source>
</evidence>
<proteinExistence type="predicted"/>
<dbReference type="Proteomes" id="UP000239833">
    <property type="component" value="Chromosome"/>
</dbReference>
<reference evidence="2" key="1">
    <citation type="submission" date="2017-02" db="EMBL/GenBank/DDBJ databases">
        <title>Delineation of Paenibacillus larvae strains originating from foulbrood outbreaks.</title>
        <authorList>
            <person name="Beims H."/>
            <person name="Bunk B."/>
            <person name="Sproeer C."/>
            <person name="Mohr K.I."/>
            <person name="Pradella S."/>
            <person name="Guenther G."/>
            <person name="Rohde M."/>
            <person name="von der Ohe W."/>
            <person name="Steinert M."/>
        </authorList>
    </citation>
    <scope>NUCLEOTIDE SEQUENCE [LARGE SCALE GENOMIC DNA]</scope>
    <source>
        <strain evidence="2">Eric_III</strain>
    </source>
</reference>
<dbReference type="EMBL" id="CP019655">
    <property type="protein sequence ID" value="AVF27760.1"/>
    <property type="molecule type" value="Genomic_DNA"/>
</dbReference>
<protein>
    <submittedName>
        <fullName evidence="1">Uncharacterized protein</fullName>
    </submittedName>
</protein>
<gene>
    <name evidence="1" type="ORF">ERICIII_03651</name>
</gene>
<dbReference type="RefSeq" id="WP_077995795.1">
    <property type="nucleotide sequence ID" value="NZ_CP019655.1"/>
</dbReference>
<organism evidence="1 2">
    <name type="scientific">Paenibacillus larvae subsp. larvae</name>
    <dbReference type="NCBI Taxonomy" id="147375"/>
    <lineage>
        <taxon>Bacteria</taxon>
        <taxon>Bacillati</taxon>
        <taxon>Bacillota</taxon>
        <taxon>Bacilli</taxon>
        <taxon>Bacillales</taxon>
        <taxon>Paenibacillaceae</taxon>
        <taxon>Paenibacillus</taxon>
    </lineage>
</organism>
<name>A0A2L1UH57_9BACL</name>
<accession>A0A2L1UH57</accession>
<dbReference type="GeneID" id="64220007"/>